<dbReference type="GO" id="GO:0051301">
    <property type="term" value="P:cell division"/>
    <property type="evidence" value="ECO:0007669"/>
    <property type="project" value="UniProtKB-KW"/>
</dbReference>
<dbReference type="InterPro" id="IPR018541">
    <property type="entry name" value="Ftsk_gamma"/>
</dbReference>
<reference evidence="2 3" key="1">
    <citation type="journal article" date="2015" name="Nature">
        <title>rRNA introns, odd ribosomes, and small enigmatic genomes across a large radiation of phyla.</title>
        <authorList>
            <person name="Brown C.T."/>
            <person name="Hug L.A."/>
            <person name="Thomas B.C."/>
            <person name="Sharon I."/>
            <person name="Castelle C.J."/>
            <person name="Singh A."/>
            <person name="Wilkins M.J."/>
            <person name="Williams K.H."/>
            <person name="Banfield J.F."/>
        </authorList>
    </citation>
    <scope>NUCLEOTIDE SEQUENCE [LARGE SCALE GENOMIC DNA]</scope>
</reference>
<evidence type="ECO:0000259" key="1">
    <source>
        <dbReference type="SMART" id="SM00843"/>
    </source>
</evidence>
<dbReference type="EMBL" id="LBZK01000038">
    <property type="protein sequence ID" value="KKR69726.1"/>
    <property type="molecule type" value="Genomic_DNA"/>
</dbReference>
<accession>A0A0G0T4W0</accession>
<dbReference type="InterPro" id="IPR036390">
    <property type="entry name" value="WH_DNA-bd_sf"/>
</dbReference>
<dbReference type="Proteomes" id="UP000034562">
    <property type="component" value="Unassembled WGS sequence"/>
</dbReference>
<proteinExistence type="predicted"/>
<gene>
    <name evidence="2" type="ORF">UU12_C0038G0003</name>
</gene>
<name>A0A0G0T4W0_9BACT</name>
<dbReference type="SMART" id="SM00843">
    <property type="entry name" value="Ftsk_gamma"/>
    <property type="match status" value="1"/>
</dbReference>
<dbReference type="Pfam" id="PF09397">
    <property type="entry name" value="FtsK_gamma"/>
    <property type="match status" value="1"/>
</dbReference>
<sequence length="178" mass="20396">MADEPKTPKTLEQLETEIVGLKIRLRRVESFIESMPTADDFIEPLGEDDLLEEAEKVVVQYDRASASLLQRRLMIGYARAARLMDMLESNLNTKGMFEPMFAESQPKAEPERRSQSSQKRVLTFSKISSQKECDKRAPEARIPESSKKAVSKPFLYSAERCRIKKNKHENAKIYLTAL</sequence>
<keyword evidence="2" id="KW-0131">Cell cycle</keyword>
<dbReference type="AlphaFoldDB" id="A0A0G0T4W0"/>
<evidence type="ECO:0000313" key="2">
    <source>
        <dbReference type="EMBL" id="KKR69726.1"/>
    </source>
</evidence>
<organism evidence="2 3">
    <name type="scientific">Candidatus Woesebacteria bacterium GW2011_GWA2_40_7b</name>
    <dbReference type="NCBI Taxonomy" id="1618563"/>
    <lineage>
        <taxon>Bacteria</taxon>
        <taxon>Candidatus Woeseibacteriota</taxon>
    </lineage>
</organism>
<dbReference type="Gene3D" id="1.10.10.10">
    <property type="entry name" value="Winged helix-like DNA-binding domain superfamily/Winged helix DNA-binding domain"/>
    <property type="match status" value="1"/>
</dbReference>
<dbReference type="SUPFAM" id="SSF46785">
    <property type="entry name" value="Winged helix' DNA-binding domain"/>
    <property type="match status" value="1"/>
</dbReference>
<dbReference type="InterPro" id="IPR036388">
    <property type="entry name" value="WH-like_DNA-bd_sf"/>
</dbReference>
<protein>
    <submittedName>
        <fullName evidence="2">Cell division protein FtsK/SpoIIIE</fullName>
    </submittedName>
</protein>
<keyword evidence="2" id="KW-0132">Cell division</keyword>
<dbReference type="PATRIC" id="fig|1618563.3.peg.617"/>
<evidence type="ECO:0000313" key="3">
    <source>
        <dbReference type="Proteomes" id="UP000034562"/>
    </source>
</evidence>
<dbReference type="STRING" id="1618563.UU12_C0038G0003"/>
<feature type="domain" description="FtsK gamma" evidence="1">
    <location>
        <begin position="44"/>
        <end position="95"/>
    </location>
</feature>
<comment type="caution">
    <text evidence="2">The sequence shown here is derived from an EMBL/GenBank/DDBJ whole genome shotgun (WGS) entry which is preliminary data.</text>
</comment>